<dbReference type="RefSeq" id="WP_104509275.1">
    <property type="nucleotide sequence ID" value="NZ_JACIGC010000031.1"/>
</dbReference>
<dbReference type="InterPro" id="IPR046025">
    <property type="entry name" value="DUF5983"/>
</dbReference>
<comment type="caution">
    <text evidence="2">The sequence shown here is derived from an EMBL/GenBank/DDBJ whole genome shotgun (WGS) entry which is preliminary data.</text>
</comment>
<protein>
    <recommendedName>
        <fullName evidence="1">DUF5983 domain-containing protein</fullName>
    </recommendedName>
</protein>
<reference evidence="2 3" key="1">
    <citation type="journal article" date="2018" name="Arch. Microbiol.">
        <title>New insights into the metabolic potential of the phototrophic purple bacterium Rhodopila globiformis DSM 161(T) from its draft genome sequence and evidence for a vanadium-dependent nitrogenase.</title>
        <authorList>
            <person name="Imhoff J.F."/>
            <person name="Rahn T."/>
            <person name="Kunzel S."/>
            <person name="Neulinger S.C."/>
        </authorList>
    </citation>
    <scope>NUCLEOTIDE SEQUENCE [LARGE SCALE GENOMIC DNA]</scope>
    <source>
        <strain evidence="2 3">DSM 16996</strain>
    </source>
</reference>
<dbReference type="OrthoDB" id="7574713at2"/>
<dbReference type="AlphaFoldDB" id="A0A2S6N0V6"/>
<dbReference type="Proteomes" id="UP000239089">
    <property type="component" value="Unassembled WGS sequence"/>
</dbReference>
<dbReference type="EMBL" id="NHSJ01000112">
    <property type="protein sequence ID" value="PPQ28242.1"/>
    <property type="molecule type" value="Genomic_DNA"/>
</dbReference>
<sequence length="303" mass="33386">MVPAWIIAEDGAFICGDRASGVTCNSEPTSIFAESAARAAGAGIAAIARLAFNILKGERARRLGHGLEAESDAANWHKINLGEAPVLICEGASEEVVVEQMTIWNAAWSRAKAEYLTAKRNKPFFYKLMPLSTGHLCAETREWLSDRPADDWPILGGVTEYGYFVHCPEEIHELPADLWACIIVAKSRGADYILFDQVEEILPNLIDFTEQDNESAIGMADARIETGARNDAVVLSDGVTLIFPKAHDNQAAAIETEMFRDAWRDLIGRDAETGALLPWTIEKLAVLSAKRREDLIHESRRHA</sequence>
<proteinExistence type="predicted"/>
<dbReference type="Pfam" id="PF19419">
    <property type="entry name" value="DUF5983"/>
    <property type="match status" value="1"/>
</dbReference>
<organism evidence="2 3">
    <name type="scientific">Rhodoblastus sphagnicola</name>
    <dbReference type="NCBI Taxonomy" id="333368"/>
    <lineage>
        <taxon>Bacteria</taxon>
        <taxon>Pseudomonadati</taxon>
        <taxon>Pseudomonadota</taxon>
        <taxon>Alphaproteobacteria</taxon>
        <taxon>Hyphomicrobiales</taxon>
        <taxon>Rhodoblastaceae</taxon>
        <taxon>Rhodoblastus</taxon>
    </lineage>
</organism>
<evidence type="ECO:0000259" key="1">
    <source>
        <dbReference type="Pfam" id="PF19419"/>
    </source>
</evidence>
<evidence type="ECO:0000313" key="3">
    <source>
        <dbReference type="Proteomes" id="UP000239089"/>
    </source>
</evidence>
<gene>
    <name evidence="2" type="ORF">CCR94_18255</name>
</gene>
<name>A0A2S6N0V6_9HYPH</name>
<keyword evidence="3" id="KW-1185">Reference proteome</keyword>
<evidence type="ECO:0000313" key="2">
    <source>
        <dbReference type="EMBL" id="PPQ28242.1"/>
    </source>
</evidence>
<feature type="domain" description="DUF5983" evidence="1">
    <location>
        <begin position="130"/>
        <end position="206"/>
    </location>
</feature>
<accession>A0A2S6N0V6</accession>